<feature type="domain" description="Glycosyltransferase subfamily 4-like N-terminal" evidence="1">
    <location>
        <begin position="21"/>
        <end position="194"/>
    </location>
</feature>
<sequence>MKLLLLNQFFHPDLAATAQLATDLAEDLAAAGVSVTALAGRGSYLGGGTLPARERHRGVEIRRVAATSLGKRTLAHRALDYGSFYAAAAVELLRLPRQDVVLAMTTPPLIAAAALAVRPLRGAKLVYWVQDLYPEIAVAMGVLGPRAPATAAMRAASRQVLSRADAVVVLGEAMRDRVLAAGARADRVEVIPNWADGRAVRPVPHGENPLRAELLGDARHLVMYSGNMGRAHDLQTLLDAARLLREHRDVRFVFLGDGERRREVELAARELPNVRLGPYQPRDRLALSLSAADLHLASLQPAFLGLVEPSKLYGILAAGRPTLFAGPEECEVARTLSREACGVVVPNGAAERLADAVLQLTRTDDARIRMGELARAALEKHHDRRVACRSFERLLDRL</sequence>
<accession>A0ABN6N8S8</accession>
<dbReference type="InterPro" id="IPR028098">
    <property type="entry name" value="Glyco_trans_4-like_N"/>
</dbReference>
<dbReference type="Pfam" id="PF13579">
    <property type="entry name" value="Glyco_trans_4_4"/>
    <property type="match status" value="1"/>
</dbReference>
<keyword evidence="3" id="KW-1185">Reference proteome</keyword>
<name>A0ABN6N8S8_9BACT</name>
<dbReference type="CDD" id="cd03794">
    <property type="entry name" value="GT4_WbuB-like"/>
    <property type="match status" value="1"/>
</dbReference>
<gene>
    <name evidence="2" type="ORF">AMPC_27480</name>
</gene>
<proteinExistence type="predicted"/>
<reference evidence="3" key="1">
    <citation type="journal article" date="2022" name="Int. J. Syst. Evol. Microbiol.">
        <title>Anaeromyxobacter oryzae sp. nov., Anaeromyxobacter diazotrophicus sp. nov. and Anaeromyxobacter paludicola sp. nov., isolated from paddy soils.</title>
        <authorList>
            <person name="Itoh H."/>
            <person name="Xu Z."/>
            <person name="Mise K."/>
            <person name="Masuda Y."/>
            <person name="Ushijima N."/>
            <person name="Hayakawa C."/>
            <person name="Shiratori Y."/>
            <person name="Senoo K."/>
        </authorList>
    </citation>
    <scope>NUCLEOTIDE SEQUENCE [LARGE SCALE GENOMIC DNA]</scope>
    <source>
        <strain evidence="3">Red630</strain>
    </source>
</reference>
<dbReference type="PANTHER" id="PTHR12526">
    <property type="entry name" value="GLYCOSYLTRANSFERASE"/>
    <property type="match status" value="1"/>
</dbReference>
<protein>
    <submittedName>
        <fullName evidence="2">Glycosyltransferase WbuB</fullName>
    </submittedName>
</protein>
<organism evidence="2 3">
    <name type="scientific">Anaeromyxobacter paludicola</name>
    <dbReference type="NCBI Taxonomy" id="2918171"/>
    <lineage>
        <taxon>Bacteria</taxon>
        <taxon>Pseudomonadati</taxon>
        <taxon>Myxococcota</taxon>
        <taxon>Myxococcia</taxon>
        <taxon>Myxococcales</taxon>
        <taxon>Cystobacterineae</taxon>
        <taxon>Anaeromyxobacteraceae</taxon>
        <taxon>Anaeromyxobacter</taxon>
    </lineage>
</organism>
<dbReference type="Proteomes" id="UP001162734">
    <property type="component" value="Chromosome"/>
</dbReference>
<dbReference type="Gene3D" id="3.40.50.2000">
    <property type="entry name" value="Glycogen Phosphorylase B"/>
    <property type="match status" value="2"/>
</dbReference>
<dbReference type="SUPFAM" id="SSF53756">
    <property type="entry name" value="UDP-Glycosyltransferase/glycogen phosphorylase"/>
    <property type="match status" value="1"/>
</dbReference>
<dbReference type="Pfam" id="PF13692">
    <property type="entry name" value="Glyco_trans_1_4"/>
    <property type="match status" value="1"/>
</dbReference>
<dbReference type="PANTHER" id="PTHR12526:SF638">
    <property type="entry name" value="SPORE COAT PROTEIN SA"/>
    <property type="match status" value="1"/>
</dbReference>
<evidence type="ECO:0000313" key="2">
    <source>
        <dbReference type="EMBL" id="BDG09635.1"/>
    </source>
</evidence>
<dbReference type="EMBL" id="AP025592">
    <property type="protein sequence ID" value="BDG09635.1"/>
    <property type="molecule type" value="Genomic_DNA"/>
</dbReference>
<evidence type="ECO:0000259" key="1">
    <source>
        <dbReference type="Pfam" id="PF13579"/>
    </source>
</evidence>
<dbReference type="RefSeq" id="WP_248341910.1">
    <property type="nucleotide sequence ID" value="NZ_AP025592.1"/>
</dbReference>
<evidence type="ECO:0000313" key="3">
    <source>
        <dbReference type="Proteomes" id="UP001162734"/>
    </source>
</evidence>